<gene>
    <name evidence="2" type="ORF">EAH80_06555</name>
</gene>
<comment type="caution">
    <text evidence="2">The sequence shown here is derived from an EMBL/GenBank/DDBJ whole genome shotgun (WGS) entry which is preliminary data.</text>
</comment>
<keyword evidence="3" id="KW-1185">Reference proteome</keyword>
<dbReference type="Proteomes" id="UP000320095">
    <property type="component" value="Unassembled WGS sequence"/>
</dbReference>
<keyword evidence="1" id="KW-0732">Signal</keyword>
<protein>
    <recommendedName>
        <fullName evidence="4">DUF4333 domain-containing protein</fullName>
    </recommendedName>
</protein>
<reference evidence="2 3" key="1">
    <citation type="journal article" date="2019" name="Environ. Microbiol.">
        <title>Species interactions and distinct microbial communities in high Arctic permafrost affected cryosols are associated with the CH4 and CO2 gas fluxes.</title>
        <authorList>
            <person name="Altshuler I."/>
            <person name="Hamel J."/>
            <person name="Turney S."/>
            <person name="Magnuson E."/>
            <person name="Levesque R."/>
            <person name="Greer C."/>
            <person name="Whyte L.G."/>
        </authorList>
    </citation>
    <scope>NUCLEOTIDE SEQUENCE [LARGE SCALE GENOMIC DNA]</scope>
    <source>
        <strain evidence="2 3">S5.20</strain>
    </source>
</reference>
<evidence type="ECO:0000313" key="2">
    <source>
        <dbReference type="EMBL" id="TPG35724.1"/>
    </source>
</evidence>
<sequence length="115" mass="11735">MIALTDVRAGLAVGAVATALAIGGAAPALASSSGMAAEFPVGTCMDYPNDHLVLDDKDLTQVTAVSCADPARDYRVVAQVAHAPQCGTAVEWVYTTRDMVVLCVVQDGVVPVFGG</sequence>
<evidence type="ECO:0008006" key="4">
    <source>
        <dbReference type="Google" id="ProtNLM"/>
    </source>
</evidence>
<evidence type="ECO:0000256" key="1">
    <source>
        <dbReference type="SAM" id="SignalP"/>
    </source>
</evidence>
<dbReference type="RefSeq" id="WP_140689009.1">
    <property type="nucleotide sequence ID" value="NZ_RCZG01000002.1"/>
</dbReference>
<proteinExistence type="predicted"/>
<organism evidence="2 3">
    <name type="scientific">Mycolicibacterium hodleri</name>
    <dbReference type="NCBI Taxonomy" id="49897"/>
    <lineage>
        <taxon>Bacteria</taxon>
        <taxon>Bacillati</taxon>
        <taxon>Actinomycetota</taxon>
        <taxon>Actinomycetes</taxon>
        <taxon>Mycobacteriales</taxon>
        <taxon>Mycobacteriaceae</taxon>
        <taxon>Mycolicibacterium</taxon>
    </lineage>
</organism>
<feature type="chain" id="PRO_5021403456" description="DUF4333 domain-containing protein" evidence="1">
    <location>
        <begin position="31"/>
        <end position="115"/>
    </location>
</feature>
<dbReference type="EMBL" id="RCZG01000002">
    <property type="protein sequence ID" value="TPG35724.1"/>
    <property type="molecule type" value="Genomic_DNA"/>
</dbReference>
<evidence type="ECO:0000313" key="3">
    <source>
        <dbReference type="Proteomes" id="UP000320095"/>
    </source>
</evidence>
<name>A0A502EEN7_9MYCO</name>
<feature type="signal peptide" evidence="1">
    <location>
        <begin position="1"/>
        <end position="30"/>
    </location>
</feature>
<accession>A0A502EEN7</accession>
<dbReference type="OrthoDB" id="9893500at2"/>
<dbReference type="AlphaFoldDB" id="A0A502EEN7"/>